<name>A0A9N7Z698_PLEPL</name>
<evidence type="ECO:0000313" key="3">
    <source>
        <dbReference type="Proteomes" id="UP001153269"/>
    </source>
</evidence>
<sequence length="118" mass="12407">MRSGAIPLRSLRCPCAIFCPTEERSVPAAPRRTVCNRTPALSSCATDNMPPLSGGGGGGRGGSSSSSSTTTQGLTVPGLHNIYFHCLTPPEEGLVNDAWKCVCNRRASTSKGDELRKE</sequence>
<proteinExistence type="predicted"/>
<evidence type="ECO:0000313" key="2">
    <source>
        <dbReference type="EMBL" id="CAB1451367.1"/>
    </source>
</evidence>
<gene>
    <name evidence="2" type="ORF">PLEPLA_LOCUS39060</name>
</gene>
<dbReference type="AlphaFoldDB" id="A0A9N7Z698"/>
<comment type="caution">
    <text evidence="2">The sequence shown here is derived from an EMBL/GenBank/DDBJ whole genome shotgun (WGS) entry which is preliminary data.</text>
</comment>
<dbReference type="EMBL" id="CADEAL010004087">
    <property type="protein sequence ID" value="CAB1451367.1"/>
    <property type="molecule type" value="Genomic_DNA"/>
</dbReference>
<feature type="region of interest" description="Disordered" evidence="1">
    <location>
        <begin position="45"/>
        <end position="73"/>
    </location>
</feature>
<organism evidence="2 3">
    <name type="scientific">Pleuronectes platessa</name>
    <name type="common">European plaice</name>
    <dbReference type="NCBI Taxonomy" id="8262"/>
    <lineage>
        <taxon>Eukaryota</taxon>
        <taxon>Metazoa</taxon>
        <taxon>Chordata</taxon>
        <taxon>Craniata</taxon>
        <taxon>Vertebrata</taxon>
        <taxon>Euteleostomi</taxon>
        <taxon>Actinopterygii</taxon>
        <taxon>Neopterygii</taxon>
        <taxon>Teleostei</taxon>
        <taxon>Neoteleostei</taxon>
        <taxon>Acanthomorphata</taxon>
        <taxon>Carangaria</taxon>
        <taxon>Pleuronectiformes</taxon>
        <taxon>Pleuronectoidei</taxon>
        <taxon>Pleuronectidae</taxon>
        <taxon>Pleuronectes</taxon>
    </lineage>
</organism>
<protein>
    <submittedName>
        <fullName evidence="2">Uncharacterized protein</fullName>
    </submittedName>
</protein>
<dbReference type="Proteomes" id="UP001153269">
    <property type="component" value="Unassembled WGS sequence"/>
</dbReference>
<accession>A0A9N7Z698</accession>
<feature type="compositionally biased region" description="Gly residues" evidence="1">
    <location>
        <begin position="53"/>
        <end position="62"/>
    </location>
</feature>
<reference evidence="2" key="1">
    <citation type="submission" date="2020-03" db="EMBL/GenBank/DDBJ databases">
        <authorList>
            <person name="Weist P."/>
        </authorList>
    </citation>
    <scope>NUCLEOTIDE SEQUENCE</scope>
</reference>
<keyword evidence="3" id="KW-1185">Reference proteome</keyword>
<evidence type="ECO:0000256" key="1">
    <source>
        <dbReference type="SAM" id="MobiDB-lite"/>
    </source>
</evidence>